<dbReference type="AlphaFoldDB" id="A0A344J5X3"/>
<dbReference type="RefSeq" id="WP_112926646.1">
    <property type="nucleotide sequence ID" value="NZ_CP029556.1"/>
</dbReference>
<proteinExistence type="predicted"/>
<feature type="signal peptide" evidence="1">
    <location>
        <begin position="1"/>
        <end position="23"/>
    </location>
</feature>
<dbReference type="CDD" id="cd14788">
    <property type="entry name" value="GumN"/>
    <property type="match status" value="1"/>
</dbReference>
<name>A0A344J5X3_9GAMM</name>
<sequence length="353" mass="38655">MHKLARGRWMVAMALAAPMWANAATSPQSVEAAPASPPAVVEAMADDGRILDRVEVVAGVQPGPRMWRVRKGDHVMHVLATVRPLPSRMSWDGDYVQGVIARSQEYILPPDLSITANVGLFKGLTLLPALRRTIKNPDGKTLKDVLPPALYARFSAARQHYLPREKGIEDRRPFMAAEQLYQAALKQNGLGGRPVVTPVLNEAVKRHGLKMTDTGITLKLDDPKAVMVEVQRGHFDDVRCLRQTLDSMDRELPVVARRANAWATGDIATLRALVGKASDGQGDCLSALTEMDFARKHGISNVPQRLRAQWLAAVEAALSRNASTFAMLPLSQVVGPDNYLDALRAKGYEVIEP</sequence>
<protein>
    <submittedName>
        <fullName evidence="2">TraB/GumN family protein</fullName>
    </submittedName>
</protein>
<evidence type="ECO:0000256" key="1">
    <source>
        <dbReference type="SAM" id="SignalP"/>
    </source>
</evidence>
<accession>A0A344J5X3</accession>
<dbReference type="EMBL" id="CP029556">
    <property type="protein sequence ID" value="AXA84433.1"/>
    <property type="molecule type" value="Genomic_DNA"/>
</dbReference>
<keyword evidence="3" id="KW-1185">Reference proteome</keyword>
<dbReference type="KEGG" id="lue:DCD74_06785"/>
<feature type="chain" id="PRO_5017005015" evidence="1">
    <location>
        <begin position="24"/>
        <end position="353"/>
    </location>
</feature>
<evidence type="ECO:0000313" key="3">
    <source>
        <dbReference type="Proteomes" id="UP000251842"/>
    </source>
</evidence>
<dbReference type="Pfam" id="PF01963">
    <property type="entry name" value="TraB_PrgY_gumN"/>
    <property type="match status" value="1"/>
</dbReference>
<keyword evidence="1" id="KW-0732">Signal</keyword>
<organism evidence="2 3">
    <name type="scientific">Solilutibacter oculi</name>
    <dbReference type="NCBI Taxonomy" id="2698682"/>
    <lineage>
        <taxon>Bacteria</taxon>
        <taxon>Pseudomonadati</taxon>
        <taxon>Pseudomonadota</taxon>
        <taxon>Gammaproteobacteria</taxon>
        <taxon>Lysobacterales</taxon>
        <taxon>Lysobacteraceae</taxon>
        <taxon>Solilutibacter</taxon>
    </lineage>
</organism>
<gene>
    <name evidence="2" type="ORF">DCD74_06785</name>
</gene>
<evidence type="ECO:0000313" key="2">
    <source>
        <dbReference type="EMBL" id="AXA84433.1"/>
    </source>
</evidence>
<reference evidence="3" key="1">
    <citation type="submission" date="2018-05" db="EMBL/GenBank/DDBJ databases">
        <title>Luteimonas pekinense sp. nov., isolated from human Meibomian gland secretions, Beijing, China.</title>
        <authorList>
            <person name="Wen T."/>
            <person name="Bai H."/>
            <person name="Lv H."/>
        </authorList>
    </citation>
    <scope>NUCLEOTIDE SEQUENCE [LARGE SCALE GENOMIC DNA]</scope>
    <source>
        <strain evidence="3">83-4</strain>
    </source>
</reference>
<dbReference type="InterPro" id="IPR002816">
    <property type="entry name" value="TraB/PrgY/GumN_fam"/>
</dbReference>
<dbReference type="OrthoDB" id="8743055at2"/>
<dbReference type="Proteomes" id="UP000251842">
    <property type="component" value="Chromosome"/>
</dbReference>